<accession>A0A2W7QKV4</accession>
<sequence>MTEHVSPSGQELNADFAAASVISRVCAYWSGLRENGAIPKRSDIDAGALGAALPHVFLAELITPRIAKLRICGHQIEDLQGLDMRGMPVAALFMSEARGQLAEALAQVALGARVTLSLKSAGRMGQPEMTATLALLPLADPAGGITRVMGVLERQGATGQLPRRFDLATPVELTAELPPPSAPTRPAFRVIQGGKA</sequence>
<comment type="caution">
    <text evidence="1">The sequence shown here is derived from an EMBL/GenBank/DDBJ whole genome shotgun (WGS) entry which is preliminary data.</text>
</comment>
<evidence type="ECO:0000313" key="1">
    <source>
        <dbReference type="EMBL" id="PZX46650.1"/>
    </source>
</evidence>
<dbReference type="InterPro" id="IPR009922">
    <property type="entry name" value="DUF1457"/>
</dbReference>
<evidence type="ECO:0000313" key="2">
    <source>
        <dbReference type="Proteomes" id="UP000249364"/>
    </source>
</evidence>
<dbReference type="OrthoDB" id="8478628at2"/>
<dbReference type="EMBL" id="QKZQ01000003">
    <property type="protein sequence ID" value="PZX46650.1"/>
    <property type="molecule type" value="Genomic_DNA"/>
</dbReference>
<dbReference type="AlphaFoldDB" id="A0A2W7QKV4"/>
<dbReference type="STRING" id="121821.GCA_001870675_02996"/>
<organism evidence="1 2">
    <name type="scientific">Roseinatronobacter thiooxidans</name>
    <dbReference type="NCBI Taxonomy" id="121821"/>
    <lineage>
        <taxon>Bacteria</taxon>
        <taxon>Pseudomonadati</taxon>
        <taxon>Pseudomonadota</taxon>
        <taxon>Alphaproteobacteria</taxon>
        <taxon>Rhodobacterales</taxon>
        <taxon>Paracoccaceae</taxon>
        <taxon>Roseinatronobacter</taxon>
    </lineage>
</organism>
<dbReference type="Proteomes" id="UP000249364">
    <property type="component" value="Unassembled WGS sequence"/>
</dbReference>
<reference evidence="1 2" key="1">
    <citation type="submission" date="2018-06" db="EMBL/GenBank/DDBJ databases">
        <title>Genomic Encyclopedia of Archaeal and Bacterial Type Strains, Phase II (KMG-II): from individual species to whole genera.</title>
        <authorList>
            <person name="Goeker M."/>
        </authorList>
    </citation>
    <scope>NUCLEOTIDE SEQUENCE [LARGE SCALE GENOMIC DNA]</scope>
    <source>
        <strain evidence="1 2">DSM 13087</strain>
    </source>
</reference>
<protein>
    <submittedName>
        <fullName evidence="1">PAS domain-containing protein</fullName>
    </submittedName>
</protein>
<name>A0A2W7QKV4_9RHOB</name>
<dbReference type="Pfam" id="PF07310">
    <property type="entry name" value="PAS_5"/>
    <property type="match status" value="1"/>
</dbReference>
<proteinExistence type="predicted"/>
<dbReference type="RefSeq" id="WP_071470773.1">
    <property type="nucleotide sequence ID" value="NZ_MEHT01000045.1"/>
</dbReference>
<gene>
    <name evidence="1" type="ORF">LY56_00854</name>
</gene>
<keyword evidence="2" id="KW-1185">Reference proteome</keyword>